<evidence type="ECO:0000313" key="3">
    <source>
        <dbReference type="Proteomes" id="UP001558713"/>
    </source>
</evidence>
<dbReference type="Proteomes" id="UP001558713">
    <property type="component" value="Unassembled WGS sequence"/>
</dbReference>
<comment type="caution">
    <text evidence="2">The sequence shown here is derived from an EMBL/GenBank/DDBJ whole genome shotgun (WGS) entry which is preliminary data.</text>
</comment>
<protein>
    <submittedName>
        <fullName evidence="2">Protein SABRE</fullName>
    </submittedName>
</protein>
<dbReference type="AlphaFoldDB" id="A0ABD1AS48"/>
<proteinExistence type="predicted"/>
<sequence>MALQNAAQLRIMEKEKNKSPSYAMCISLQINKVVWSMLVDGKSFAEAEINDMIYDFDRDYKDIDVARFTTKSFVVRNCLPNVKSDMLLSAWNPPPEWGKKFMLCVDAQQGAPKDGHYPLERFHVEIYPLRIHLTETMYRMMWEYFFPEEEQDSQRRQEVWKISTTAGSKRVKKGLAGHESSATSSHCIKDVEPSRVSSSALSASATAQSQSNADCVQKSNVRSSTGGSAPELRRTSSFDKSCEENVAESVANELVLQAHSCTVSSSIEQQEWYQSTG</sequence>
<feature type="compositionally biased region" description="Polar residues" evidence="1">
    <location>
        <begin position="217"/>
        <end position="227"/>
    </location>
</feature>
<name>A0ABD1AS48_CARAN</name>
<organism evidence="2 3">
    <name type="scientific">Cardamine amara subsp. amara</name>
    <dbReference type="NCBI Taxonomy" id="228776"/>
    <lineage>
        <taxon>Eukaryota</taxon>
        <taxon>Viridiplantae</taxon>
        <taxon>Streptophyta</taxon>
        <taxon>Embryophyta</taxon>
        <taxon>Tracheophyta</taxon>
        <taxon>Spermatophyta</taxon>
        <taxon>Magnoliopsida</taxon>
        <taxon>eudicotyledons</taxon>
        <taxon>Gunneridae</taxon>
        <taxon>Pentapetalae</taxon>
        <taxon>rosids</taxon>
        <taxon>malvids</taxon>
        <taxon>Brassicales</taxon>
        <taxon>Brassicaceae</taxon>
        <taxon>Cardamineae</taxon>
        <taxon>Cardamine</taxon>
    </lineage>
</organism>
<dbReference type="Pfam" id="PF10344">
    <property type="entry name" value="Hobbit"/>
    <property type="match status" value="1"/>
</dbReference>
<feature type="compositionally biased region" description="Low complexity" evidence="1">
    <location>
        <begin position="194"/>
        <end position="213"/>
    </location>
</feature>
<dbReference type="PANTHER" id="PTHR15678">
    <property type="entry name" value="ANTIGEN MLAA-22-RELATED"/>
    <property type="match status" value="1"/>
</dbReference>
<dbReference type="InterPro" id="IPR045167">
    <property type="entry name" value="Hobbit"/>
</dbReference>
<dbReference type="PANTHER" id="PTHR15678:SF6">
    <property type="entry name" value="BRIDGE-LIKE LIPID TRANSFER PROTEIN FAMILY MEMBER 2"/>
    <property type="match status" value="1"/>
</dbReference>
<gene>
    <name evidence="2" type="ORF">V5N11_035412</name>
</gene>
<keyword evidence="3" id="KW-1185">Reference proteome</keyword>
<feature type="region of interest" description="Disordered" evidence="1">
    <location>
        <begin position="171"/>
        <end position="239"/>
    </location>
</feature>
<accession>A0ABD1AS48</accession>
<evidence type="ECO:0000313" key="2">
    <source>
        <dbReference type="EMBL" id="KAL1202555.1"/>
    </source>
</evidence>
<evidence type="ECO:0000256" key="1">
    <source>
        <dbReference type="SAM" id="MobiDB-lite"/>
    </source>
</evidence>
<dbReference type="EMBL" id="JBANAX010000574">
    <property type="protein sequence ID" value="KAL1202555.1"/>
    <property type="molecule type" value="Genomic_DNA"/>
</dbReference>
<reference evidence="2 3" key="1">
    <citation type="submission" date="2024-04" db="EMBL/GenBank/DDBJ databases">
        <title>Genome assembly C_amara_ONT_v2.</title>
        <authorList>
            <person name="Yant L."/>
            <person name="Moore C."/>
            <person name="Slenker M."/>
        </authorList>
    </citation>
    <scope>NUCLEOTIDE SEQUENCE [LARGE SCALE GENOMIC DNA]</scope>
    <source>
        <tissue evidence="2">Leaf</tissue>
    </source>
</reference>